<dbReference type="AlphaFoldDB" id="A0A2I4FCM2"/>
<sequence length="815" mass="92644">MQMVEWATLGEMSGRKDSKQGHKALVSELLELECQANLTTTKVPLPDGGTTKSLSDGETGCKSPPLMKEKCYDSDTDLQVHLKVSVERRGLWDSLKTICMEGPCMVMVDFNIIRDDRERVGGNPRPLNSMDEFNECLDSCGLLDLAVEGFKPFVEVIWLEPVQSSGFYKLAEKLRKVKIALRTWNRKLDIWEHREETRMSQLAKKKLLKEGDQNTSFFHASVNQKRKKLLSQMVLEDGSVFETPEIIHEGETTYFQNFLSMPNMVTQGNLSSLIDADISQEENIELVWVPSCEEVAEALANIPKDSTPGPDDFGSTFYTHCWDFIKEDLVEAAEEFFLGNPVPHFYPASYIVLIPKVEDPRSFDKFRPISLCSAAYKIFSKILVKRLTHFLPRLISSEQGTFIPGRSIFENITLAQEMVHSLNKKVIGGNVMLKIDMAKAYDQVDWSFLEIVLHSFGFSPPVCSLVMNCVRSPWFSIMMNGTYKGFFQPVRGLRQGDPLSPYLFIIMEDVLSLLLKKEFVDGQIRCFSHPVGAPLVSHLLYADDLLIFANDSIWTSFFRAKYLRTGHVMLAETRPTASRFWRSIVSVIPEVVGNVAVKVRNGESSFWFDKWLVDGPLCSRYEVINVGIKIQDVWLNGSWDEDKLVDLIGLEQAGEITRKIIVGREGSNILIWKPAVDGCFSTNSAWNLLRIRGVERLELDWVWHQLLPKKISMCMWKARFGALPVGVRIQAIDIPMVSRCDCCVLREVETVDHVLRLDSIAMQVWNMASIALGISCMEGRSWWKLFKGGWDMPKSPAIEEYFLACYRPSSLGDYD</sequence>
<dbReference type="OrthoDB" id="1306055at2759"/>
<accession>A0A2I4FCM2</accession>
<dbReference type="Pfam" id="PF13966">
    <property type="entry name" value="zf-RVT"/>
    <property type="match status" value="1"/>
</dbReference>
<dbReference type="Gramene" id="Jr06_13030_p1">
    <property type="protein sequence ID" value="cds.Jr06_13030_p1"/>
    <property type="gene ID" value="Jr06_13030"/>
</dbReference>
<dbReference type="Pfam" id="PF00078">
    <property type="entry name" value="RVT_1"/>
    <property type="match status" value="1"/>
</dbReference>
<dbReference type="KEGG" id="jre:108997535"/>
<dbReference type="CDD" id="cd01650">
    <property type="entry name" value="RT_nLTR_like"/>
    <property type="match status" value="1"/>
</dbReference>
<evidence type="ECO:0000313" key="1">
    <source>
        <dbReference type="Proteomes" id="UP000235220"/>
    </source>
</evidence>
<dbReference type="PANTHER" id="PTHR46890">
    <property type="entry name" value="NON-LTR RETROLELEMENT REVERSE TRANSCRIPTASE-LIKE PROTEIN-RELATED"/>
    <property type="match status" value="1"/>
</dbReference>
<dbReference type="SUPFAM" id="SSF56672">
    <property type="entry name" value="DNA/RNA polymerases"/>
    <property type="match status" value="1"/>
</dbReference>
<organism evidence="1 2">
    <name type="scientific">Juglans regia</name>
    <name type="common">English walnut</name>
    <dbReference type="NCBI Taxonomy" id="51240"/>
    <lineage>
        <taxon>Eukaryota</taxon>
        <taxon>Viridiplantae</taxon>
        <taxon>Streptophyta</taxon>
        <taxon>Embryophyta</taxon>
        <taxon>Tracheophyta</taxon>
        <taxon>Spermatophyta</taxon>
        <taxon>Magnoliopsida</taxon>
        <taxon>eudicotyledons</taxon>
        <taxon>Gunneridae</taxon>
        <taxon>Pentapetalae</taxon>
        <taxon>rosids</taxon>
        <taxon>fabids</taxon>
        <taxon>Fagales</taxon>
        <taxon>Juglandaceae</taxon>
        <taxon>Juglans</taxon>
    </lineage>
</organism>
<dbReference type="Proteomes" id="UP000235220">
    <property type="component" value="Chromosome 6"/>
</dbReference>
<dbReference type="InterPro" id="IPR000477">
    <property type="entry name" value="RT_dom"/>
</dbReference>
<reference evidence="2" key="1">
    <citation type="submission" date="2025-08" db="UniProtKB">
        <authorList>
            <consortium name="RefSeq"/>
        </authorList>
    </citation>
    <scope>IDENTIFICATION</scope>
    <source>
        <tissue evidence="2">Leaves</tissue>
    </source>
</reference>
<name>A0A2I4FCM2_JUGRE</name>
<keyword evidence="1" id="KW-1185">Reference proteome</keyword>
<dbReference type="InterPro" id="IPR026960">
    <property type="entry name" value="RVT-Znf"/>
</dbReference>
<dbReference type="PANTHER" id="PTHR46890:SF48">
    <property type="entry name" value="RNA-DIRECTED DNA POLYMERASE"/>
    <property type="match status" value="1"/>
</dbReference>
<protein>
    <submittedName>
        <fullName evidence="2">Uncharacterized protein LOC108997535</fullName>
    </submittedName>
</protein>
<proteinExistence type="predicted"/>
<dbReference type="GeneID" id="108997535"/>
<dbReference type="InterPro" id="IPR052343">
    <property type="entry name" value="Retrotransposon-Effector_Assoc"/>
</dbReference>
<dbReference type="PROSITE" id="PS50878">
    <property type="entry name" value="RT_POL"/>
    <property type="match status" value="1"/>
</dbReference>
<dbReference type="InterPro" id="IPR043502">
    <property type="entry name" value="DNA/RNA_pol_sf"/>
</dbReference>
<evidence type="ECO:0000313" key="2">
    <source>
        <dbReference type="RefSeq" id="XP_018829395.1"/>
    </source>
</evidence>
<dbReference type="RefSeq" id="XP_018829395.1">
    <property type="nucleotide sequence ID" value="XM_018973850.1"/>
</dbReference>
<gene>
    <name evidence="2" type="primary">LOC108997535</name>
</gene>